<gene>
    <name evidence="2" type="ORF">GKO46_05060</name>
    <name evidence="3" type="ORF">GKO48_04200</name>
</gene>
<protein>
    <recommendedName>
        <fullName evidence="6">Asl1-like glycosyl hydrolase catalytic domain-containing protein</fullName>
    </recommendedName>
</protein>
<proteinExistence type="predicted"/>
<dbReference type="Gene3D" id="3.20.20.80">
    <property type="entry name" value="Glycosidases"/>
    <property type="match status" value="1"/>
</dbReference>
<dbReference type="Proteomes" id="UP001219901">
    <property type="component" value="Chromosome"/>
</dbReference>
<reference evidence="4" key="3">
    <citation type="submission" date="2023-06" db="EMBL/GenBank/DDBJ databases">
        <title>Pangenomics reveal diversification of enzyme families and niche specialization in globally abundant SAR202 bacteria.</title>
        <authorList>
            <person name="Saw J.H.W."/>
        </authorList>
    </citation>
    <scope>NUCLEOTIDE SEQUENCE [LARGE SCALE GENOMIC DNA]</scope>
    <source>
        <strain evidence="4">JH1073</strain>
    </source>
</reference>
<evidence type="ECO:0008006" key="6">
    <source>
        <dbReference type="Google" id="ProtNLM"/>
    </source>
</evidence>
<dbReference type="Proteomes" id="UP001321249">
    <property type="component" value="Unassembled WGS sequence"/>
</dbReference>
<dbReference type="EMBL" id="WMBE01000001">
    <property type="protein sequence ID" value="MDG0866441.1"/>
    <property type="molecule type" value="Genomic_DNA"/>
</dbReference>
<evidence type="ECO:0000313" key="3">
    <source>
        <dbReference type="EMBL" id="WFG38845.1"/>
    </source>
</evidence>
<dbReference type="InterPro" id="IPR017853">
    <property type="entry name" value="GH"/>
</dbReference>
<sequence length="352" mass="37874">MAIVADTATAIPVVSPIVSPTPVTIPTETQAPTSTPTSPNPTPTAFVPASGAPDNRYAVIATSAGALSQVASLGVNSYIDFSFSGSASGSGANKVIFIRSIDQVNAAQIQNAAIASPGATWYVLGEANVAGLDPNDIVVGLHDIYNTIKASDPTAKITSPSILNYEFTCILCGGYQSGKSWIQSFITGYSDLYGSPPPVDYWAIDVYPIIWDLDQLPTTRSDIALEQISDFRQFLNTLPSESSKPIVVTEIGLHWGFSGMTFSNPECSTAFPSGEYQTEKVIQYLREIFNGLEASAITDNIHSWYLFSTYRDLTLCHQDNGYGLTLFESPDSGATLSPLGQFFYNWIRGTRN</sequence>
<dbReference type="EMBL" id="CP046147">
    <property type="protein sequence ID" value="WFG38845.1"/>
    <property type="molecule type" value="Genomic_DNA"/>
</dbReference>
<accession>A0AAJ5ZD93</accession>
<feature type="region of interest" description="Disordered" evidence="1">
    <location>
        <begin position="22"/>
        <end position="43"/>
    </location>
</feature>
<keyword evidence="4" id="KW-1185">Reference proteome</keyword>
<organism evidence="3 4">
    <name type="scientific">Candidatus Lucifugimonas marina</name>
    <dbReference type="NCBI Taxonomy" id="3038979"/>
    <lineage>
        <taxon>Bacteria</taxon>
        <taxon>Bacillati</taxon>
        <taxon>Chloroflexota</taxon>
        <taxon>Dehalococcoidia</taxon>
        <taxon>SAR202 cluster</taxon>
        <taxon>Candidatus Lucifugimonadales</taxon>
        <taxon>Candidatus Lucifugimonadaceae</taxon>
        <taxon>Candidatus Lucifugimonas</taxon>
    </lineage>
</organism>
<reference evidence="3" key="2">
    <citation type="journal article" date="2023" name="Nat. Commun.">
        <title>Cultivation of marine bacteria of the SAR202 clade.</title>
        <authorList>
            <person name="Lim Y."/>
            <person name="Seo J.H."/>
            <person name="Giovannoni S.J."/>
            <person name="Kang I."/>
            <person name="Cho J.C."/>
        </authorList>
    </citation>
    <scope>NUCLEOTIDE SEQUENCE</scope>
    <source>
        <strain evidence="3">JH1073</strain>
    </source>
</reference>
<dbReference type="SUPFAM" id="SSF51445">
    <property type="entry name" value="(Trans)glycosidases"/>
    <property type="match status" value="1"/>
</dbReference>
<name>A0AAJ5ZD93_9CHLR</name>
<evidence type="ECO:0000313" key="4">
    <source>
        <dbReference type="Proteomes" id="UP001219901"/>
    </source>
</evidence>
<reference evidence="4 5" key="1">
    <citation type="submission" date="2019-11" db="EMBL/GenBank/DDBJ databases">
        <authorList>
            <person name="Cho J.-C."/>
        </authorList>
    </citation>
    <scope>NUCLEOTIDE SEQUENCE [LARGE SCALE GENOMIC DNA]</scope>
    <source>
        <strain evidence="3 4">JH1073</strain>
        <strain evidence="2 5">JH702</strain>
    </source>
</reference>
<dbReference type="AlphaFoldDB" id="A0AAJ5ZD93"/>
<evidence type="ECO:0000313" key="2">
    <source>
        <dbReference type="EMBL" id="MDG0866441.1"/>
    </source>
</evidence>
<evidence type="ECO:0000313" key="5">
    <source>
        <dbReference type="Proteomes" id="UP001321249"/>
    </source>
</evidence>
<feature type="compositionally biased region" description="Low complexity" evidence="1">
    <location>
        <begin position="22"/>
        <end position="37"/>
    </location>
</feature>
<evidence type="ECO:0000256" key="1">
    <source>
        <dbReference type="SAM" id="MobiDB-lite"/>
    </source>
</evidence>